<dbReference type="EMBL" id="JBBHLL010000244">
    <property type="protein sequence ID" value="KAK7808190.1"/>
    <property type="molecule type" value="Genomic_DNA"/>
</dbReference>
<keyword evidence="2" id="KW-1185">Reference proteome</keyword>
<dbReference type="Proteomes" id="UP001488838">
    <property type="component" value="Unassembled WGS sequence"/>
</dbReference>
<evidence type="ECO:0000313" key="2">
    <source>
        <dbReference type="Proteomes" id="UP001488838"/>
    </source>
</evidence>
<name>A0AAW0I0Z9_MYOGA</name>
<gene>
    <name evidence="1" type="ORF">U0070_016915</name>
</gene>
<proteinExistence type="predicted"/>
<organism evidence="1 2">
    <name type="scientific">Myodes glareolus</name>
    <name type="common">Bank vole</name>
    <name type="synonym">Clethrionomys glareolus</name>
    <dbReference type="NCBI Taxonomy" id="447135"/>
    <lineage>
        <taxon>Eukaryota</taxon>
        <taxon>Metazoa</taxon>
        <taxon>Chordata</taxon>
        <taxon>Craniata</taxon>
        <taxon>Vertebrata</taxon>
        <taxon>Euteleostomi</taxon>
        <taxon>Mammalia</taxon>
        <taxon>Eutheria</taxon>
        <taxon>Euarchontoglires</taxon>
        <taxon>Glires</taxon>
        <taxon>Rodentia</taxon>
        <taxon>Myomorpha</taxon>
        <taxon>Muroidea</taxon>
        <taxon>Cricetidae</taxon>
        <taxon>Arvicolinae</taxon>
        <taxon>Myodes</taxon>
    </lineage>
</organism>
<dbReference type="PANTHER" id="PTHR33667:SF7">
    <property type="entry name" value="RIKEN CDNA 1810020O05 GENE"/>
    <property type="match status" value="1"/>
</dbReference>
<dbReference type="AlphaFoldDB" id="A0AAW0I0Z9"/>
<sequence>RLCTPVYCRYQFHNTPVHETKGEPHGTHVFFQDINVIFLGSMHPSDLREYLEGPPMVVEVHDRDRKSEEYSRKPALFGEDPVDSYVNLQAFISPKDTENNPFESQNKIWDPYGVARVSFADLLLGYKYLNLVVPIHNCEPKSAGQSQDSRNRRFVGFRAPMDVLQHTSMPTGNYLEANSLLKLRVDIAVPLSTWLTSPELDFMGTQFGRIIFVFNTKNLVLLQNLLQDITMINAKALDLDSHPLQNIQQILSAFKVRVKIQEQQSLDVLTGFHLLDGRIHLFILEGLAEQGLRQLWESYQSRVTTSNRVACKVLYDSRLLFRHRLYADLETILYHVHLFRPVSLLLRYPALYVRGAVPRMAFQALSRIHDICHNSTRLKEVIMRDLLPSSSMVRDLSQEFGIPISQEELTDAKLLAPSLQPTPNDGNIQRQTSTLPEEIQTHQENYFSAMVEPQDPEEEEKKAQKKSRQAWLTAGGFQVWGLQSTTGSFQEDLKLPPIRKINEEWQENALFANVLKPVLDRDRWSWSQRHLDFDLYKKPPLYFQLPPLPAPKPATGKKAPP</sequence>
<feature type="non-terminal residue" evidence="1">
    <location>
        <position position="1"/>
    </location>
</feature>
<dbReference type="PANTHER" id="PTHR33667">
    <property type="entry name" value="SI:DKEY-57N24.6"/>
    <property type="match status" value="1"/>
</dbReference>
<reference evidence="1 2" key="1">
    <citation type="journal article" date="2023" name="bioRxiv">
        <title>Conserved and derived expression patterns and positive selection on dental genes reveal complex evolutionary context of ever-growing rodent molars.</title>
        <authorList>
            <person name="Calamari Z.T."/>
            <person name="Song A."/>
            <person name="Cohen E."/>
            <person name="Akter M."/>
            <person name="Roy R.D."/>
            <person name="Hallikas O."/>
            <person name="Christensen M.M."/>
            <person name="Li P."/>
            <person name="Marangoni P."/>
            <person name="Jernvall J."/>
            <person name="Klein O.D."/>
        </authorList>
    </citation>
    <scope>NUCLEOTIDE SEQUENCE [LARGE SCALE GENOMIC DNA]</scope>
    <source>
        <strain evidence="1">V071</strain>
    </source>
</reference>
<evidence type="ECO:0000313" key="1">
    <source>
        <dbReference type="EMBL" id="KAK7808190.1"/>
    </source>
</evidence>
<accession>A0AAW0I0Z9</accession>
<comment type="caution">
    <text evidence="1">The sequence shown here is derived from an EMBL/GenBank/DDBJ whole genome shotgun (WGS) entry which is preliminary data.</text>
</comment>
<protein>
    <submittedName>
        <fullName evidence="1">Uncharacterized protein</fullName>
    </submittedName>
</protein>